<proteinExistence type="predicted"/>
<dbReference type="Proteomes" id="UP000607653">
    <property type="component" value="Unassembled WGS sequence"/>
</dbReference>
<dbReference type="Pfam" id="PF04398">
    <property type="entry name" value="DUF538"/>
    <property type="match status" value="1"/>
</dbReference>
<name>A0A822Z6D4_NELNU</name>
<organism evidence="1 2">
    <name type="scientific">Nelumbo nucifera</name>
    <name type="common">Sacred lotus</name>
    <dbReference type="NCBI Taxonomy" id="4432"/>
    <lineage>
        <taxon>Eukaryota</taxon>
        <taxon>Viridiplantae</taxon>
        <taxon>Streptophyta</taxon>
        <taxon>Embryophyta</taxon>
        <taxon>Tracheophyta</taxon>
        <taxon>Spermatophyta</taxon>
        <taxon>Magnoliopsida</taxon>
        <taxon>Proteales</taxon>
        <taxon>Nelumbonaceae</taxon>
        <taxon>Nelumbo</taxon>
    </lineage>
</organism>
<dbReference type="EMBL" id="DUZY01000005">
    <property type="protein sequence ID" value="DAD38526.1"/>
    <property type="molecule type" value="Genomic_DNA"/>
</dbReference>
<dbReference type="PANTHER" id="PTHR31676">
    <property type="entry name" value="T31J12.3 PROTEIN-RELATED"/>
    <property type="match status" value="1"/>
</dbReference>
<evidence type="ECO:0000313" key="2">
    <source>
        <dbReference type="Proteomes" id="UP000607653"/>
    </source>
</evidence>
<sequence length="164" mass="18287">MASQAIENYREKAEIYHGDTLCKEKSLQLLEEISLPKGLLPLDGMKEVGYNRETGFHTFKRIGKQVSYANEITAFSKEPLIWVTLSDIYVDDPASSKISFKTPAGISRSFPVSAFELEEEANKKEECRTEFRVQSLSFAGAEQSLLPPLISRGLGMQISGSDTM</sequence>
<reference evidence="1 2" key="1">
    <citation type="journal article" date="2020" name="Mol. Biol. Evol.">
        <title>Distinct Expression and Methylation Patterns for Genes with Different Fates following a Single Whole-Genome Duplication in Flowering Plants.</title>
        <authorList>
            <person name="Shi T."/>
            <person name="Rahmani R.S."/>
            <person name="Gugger P.F."/>
            <person name="Wang M."/>
            <person name="Li H."/>
            <person name="Zhang Y."/>
            <person name="Li Z."/>
            <person name="Wang Q."/>
            <person name="Van de Peer Y."/>
            <person name="Marchal K."/>
            <person name="Chen J."/>
        </authorList>
    </citation>
    <scope>NUCLEOTIDE SEQUENCE [LARGE SCALE GENOMIC DNA]</scope>
    <source>
        <tissue evidence="1">Leaf</tissue>
    </source>
</reference>
<gene>
    <name evidence="1" type="ORF">HUJ06_012848</name>
</gene>
<dbReference type="PANTHER" id="PTHR31676:SF7">
    <property type="entry name" value="DUF538 DOMAIN-CONTAINING PROTEIN"/>
    <property type="match status" value="1"/>
</dbReference>
<dbReference type="Gene3D" id="2.30.240.10">
    <property type="entry name" value="At5g01610-like"/>
    <property type="match status" value="1"/>
</dbReference>
<accession>A0A822Z6D4</accession>
<dbReference type="InterPro" id="IPR007493">
    <property type="entry name" value="DUF538"/>
</dbReference>
<dbReference type="AlphaFoldDB" id="A0A822Z6D4"/>
<comment type="caution">
    <text evidence="1">The sequence shown here is derived from an EMBL/GenBank/DDBJ whole genome shotgun (WGS) entry which is preliminary data.</text>
</comment>
<keyword evidence="2" id="KW-1185">Reference proteome</keyword>
<protein>
    <submittedName>
        <fullName evidence="1">Uncharacterized protein</fullName>
    </submittedName>
</protein>
<evidence type="ECO:0000313" key="1">
    <source>
        <dbReference type="EMBL" id="DAD38526.1"/>
    </source>
</evidence>
<dbReference type="InterPro" id="IPR036758">
    <property type="entry name" value="At5g01610-like"/>
</dbReference>
<dbReference type="SUPFAM" id="SSF141562">
    <property type="entry name" value="At5g01610-like"/>
    <property type="match status" value="1"/>
</dbReference>